<accession>A0AAD5SRE9</accession>
<feature type="compositionally biased region" description="Low complexity" evidence="1">
    <location>
        <begin position="96"/>
        <end position="110"/>
    </location>
</feature>
<dbReference type="Pfam" id="PF16561">
    <property type="entry name" value="AMPK1_CBM"/>
    <property type="match status" value="1"/>
</dbReference>
<dbReference type="PANTHER" id="PTHR47434">
    <property type="entry name" value="PROTEIN PTST HOMOLOG 3, CHLOROPLASTIC"/>
    <property type="match status" value="1"/>
</dbReference>
<dbReference type="InterPro" id="IPR014756">
    <property type="entry name" value="Ig_E-set"/>
</dbReference>
<dbReference type="InterPro" id="IPR032640">
    <property type="entry name" value="AMPK1_CBM"/>
</dbReference>
<name>A0AAD5SRE9_9FUNG</name>
<sequence>MKNIYFHKPPHSIFLISGDRDFSKTLNFLESVNYSVTLIHSNKISDVLRYSVRDTILWSSLIKDGVIAASTHSPPPFTSSLAQSPDPVVNSTSTMKSLDSSAKSLPSSSSLSLASTKSKSIAQVSDSANSSQAIKRSSTTATIDDTFATLYPKSPERALMILREIKSLGSTVDGSSSSSRPASAISKSPKIYLSEVPVQYFDACGFKSGVEFANWAHNLKYITYDRDRKTVMLESAGISIVQRFKGCHAPSVLARAPILERTKQEFFLAVNCMFEINEKGTAVRKQDFMKGLHLKISIAKTFGYRSANAYYAAAVTGGVISEDRGNDTVSLRLMRFDSNVKRSSVSSISSSSLSSYYELQKPVKKQRSEMLPSSRLTPLLDTFELPYEKRRASGDSGTDSNKSDSISSIKRIDSVDTNSSIACDDLIIRANFCNDSEKISSTPPNSEISLNLAIVKEEDFGSVAQQIEFIWPYGGGKKVVLMGSWNGWTEETAMENNDNNGNFRAVISLDKGQTYEYTFVVDGNWTVDTQRPVVHRNVFVNNVLKV</sequence>
<protein>
    <recommendedName>
        <fullName evidence="2">AMP-activated protein kinase glycogen-binding domain-containing protein</fullName>
    </recommendedName>
</protein>
<keyword evidence="4" id="KW-1185">Reference proteome</keyword>
<dbReference type="PANTHER" id="PTHR47434:SF1">
    <property type="entry name" value="PROTEIN PTST HOMOLOG 2, CHLOROPLASTIC"/>
    <property type="match status" value="1"/>
</dbReference>
<feature type="compositionally biased region" description="Polar residues" evidence="1">
    <location>
        <begin position="78"/>
        <end position="95"/>
    </location>
</feature>
<organism evidence="3 4">
    <name type="scientific">Physocladia obscura</name>
    <dbReference type="NCBI Taxonomy" id="109957"/>
    <lineage>
        <taxon>Eukaryota</taxon>
        <taxon>Fungi</taxon>
        <taxon>Fungi incertae sedis</taxon>
        <taxon>Chytridiomycota</taxon>
        <taxon>Chytridiomycota incertae sedis</taxon>
        <taxon>Chytridiomycetes</taxon>
        <taxon>Chytridiales</taxon>
        <taxon>Chytriomycetaceae</taxon>
        <taxon>Physocladia</taxon>
    </lineage>
</organism>
<dbReference type="Proteomes" id="UP001211907">
    <property type="component" value="Unassembled WGS sequence"/>
</dbReference>
<evidence type="ECO:0000256" key="1">
    <source>
        <dbReference type="SAM" id="MobiDB-lite"/>
    </source>
</evidence>
<reference evidence="3" key="1">
    <citation type="submission" date="2020-05" db="EMBL/GenBank/DDBJ databases">
        <title>Phylogenomic resolution of chytrid fungi.</title>
        <authorList>
            <person name="Stajich J.E."/>
            <person name="Amses K."/>
            <person name="Simmons R."/>
            <person name="Seto K."/>
            <person name="Myers J."/>
            <person name="Bonds A."/>
            <person name="Quandt C.A."/>
            <person name="Barry K."/>
            <person name="Liu P."/>
            <person name="Grigoriev I."/>
            <person name="Longcore J.E."/>
            <person name="James T.Y."/>
        </authorList>
    </citation>
    <scope>NUCLEOTIDE SEQUENCE</scope>
    <source>
        <strain evidence="3">JEL0513</strain>
    </source>
</reference>
<evidence type="ECO:0000259" key="2">
    <source>
        <dbReference type="Pfam" id="PF16561"/>
    </source>
</evidence>
<dbReference type="AlphaFoldDB" id="A0AAD5SRE9"/>
<proteinExistence type="predicted"/>
<evidence type="ECO:0000313" key="4">
    <source>
        <dbReference type="Proteomes" id="UP001211907"/>
    </source>
</evidence>
<dbReference type="CDD" id="cd02859">
    <property type="entry name" value="E_set_AMPKbeta_like_N"/>
    <property type="match status" value="1"/>
</dbReference>
<feature type="region of interest" description="Disordered" evidence="1">
    <location>
        <begin position="76"/>
        <end position="110"/>
    </location>
</feature>
<dbReference type="InterPro" id="IPR013783">
    <property type="entry name" value="Ig-like_fold"/>
</dbReference>
<evidence type="ECO:0000313" key="3">
    <source>
        <dbReference type="EMBL" id="KAJ3093696.1"/>
    </source>
</evidence>
<dbReference type="Gene3D" id="2.60.40.10">
    <property type="entry name" value="Immunoglobulins"/>
    <property type="match status" value="1"/>
</dbReference>
<feature type="domain" description="AMP-activated protein kinase glycogen-binding" evidence="2">
    <location>
        <begin position="467"/>
        <end position="546"/>
    </location>
</feature>
<gene>
    <name evidence="3" type="ORF">HK100_006447</name>
</gene>
<dbReference type="SUPFAM" id="SSF81296">
    <property type="entry name" value="E set domains"/>
    <property type="match status" value="1"/>
</dbReference>
<comment type="caution">
    <text evidence="3">The sequence shown here is derived from an EMBL/GenBank/DDBJ whole genome shotgun (WGS) entry which is preliminary data.</text>
</comment>
<dbReference type="EMBL" id="JADGJH010002999">
    <property type="protein sequence ID" value="KAJ3093696.1"/>
    <property type="molecule type" value="Genomic_DNA"/>
</dbReference>